<evidence type="ECO:0000313" key="2">
    <source>
        <dbReference type="EMBL" id="RSH90405.1"/>
    </source>
</evidence>
<reference evidence="2 3" key="1">
    <citation type="submission" date="2018-11" db="EMBL/GenBank/DDBJ databases">
        <title>Genome sequence of Saitozyma podzolica DSM 27192.</title>
        <authorList>
            <person name="Aliyu H."/>
            <person name="Gorte O."/>
            <person name="Ochsenreither K."/>
        </authorList>
    </citation>
    <scope>NUCLEOTIDE SEQUENCE [LARGE SCALE GENOMIC DNA]</scope>
    <source>
        <strain evidence="2 3">DSM 27192</strain>
    </source>
</reference>
<feature type="compositionally biased region" description="Low complexity" evidence="1">
    <location>
        <begin position="262"/>
        <end position="280"/>
    </location>
</feature>
<evidence type="ECO:0000313" key="3">
    <source>
        <dbReference type="Proteomes" id="UP000279259"/>
    </source>
</evidence>
<feature type="region of interest" description="Disordered" evidence="1">
    <location>
        <begin position="260"/>
        <end position="280"/>
    </location>
</feature>
<dbReference type="AlphaFoldDB" id="A0A427YGX4"/>
<proteinExistence type="predicted"/>
<sequence>MSFAGFTDAEKEQYRTRQTDAKESLLILHSMAAGLSSRPPTNDWWGNVNENDRRVLENLYYRARHAGFPAEYSWGASLGIEQLALLSALPDDIPVKVELIKSAAEASTSNDEAVTSLVEELQTSQESDRDKRLSEADFVWKWARSIVEAGKRAGSDSYWETKSTLEHWKDKLAGCDACKGSVYEILSRAVALAKLPQSTLSDKAVNDLENKVRVEFLELENWQDMTEDNQAQAACILATHLGLSEEEWTAQRWKDIAKELDAASSRSHNNTSSNASTSNE</sequence>
<dbReference type="OrthoDB" id="10333867at2759"/>
<dbReference type="EMBL" id="RSCD01000010">
    <property type="protein sequence ID" value="RSH90405.1"/>
    <property type="molecule type" value="Genomic_DNA"/>
</dbReference>
<protein>
    <submittedName>
        <fullName evidence="2">Uncharacterized protein</fullName>
    </submittedName>
</protein>
<accession>A0A427YGX4</accession>
<organism evidence="2 3">
    <name type="scientific">Saitozyma podzolica</name>
    <dbReference type="NCBI Taxonomy" id="1890683"/>
    <lineage>
        <taxon>Eukaryota</taxon>
        <taxon>Fungi</taxon>
        <taxon>Dikarya</taxon>
        <taxon>Basidiomycota</taxon>
        <taxon>Agaricomycotina</taxon>
        <taxon>Tremellomycetes</taxon>
        <taxon>Tremellales</taxon>
        <taxon>Trimorphomycetaceae</taxon>
        <taxon>Saitozyma</taxon>
    </lineage>
</organism>
<gene>
    <name evidence="2" type="ORF">EHS25_001010</name>
</gene>
<keyword evidence="3" id="KW-1185">Reference proteome</keyword>
<name>A0A427YGX4_9TREE</name>
<dbReference type="Proteomes" id="UP000279259">
    <property type="component" value="Unassembled WGS sequence"/>
</dbReference>
<evidence type="ECO:0000256" key="1">
    <source>
        <dbReference type="SAM" id="MobiDB-lite"/>
    </source>
</evidence>
<comment type="caution">
    <text evidence="2">The sequence shown here is derived from an EMBL/GenBank/DDBJ whole genome shotgun (WGS) entry which is preliminary data.</text>
</comment>